<dbReference type="EMBL" id="BROD01000001">
    <property type="protein sequence ID" value="GKX68508.1"/>
    <property type="molecule type" value="Genomic_DNA"/>
</dbReference>
<evidence type="ECO:0000313" key="1">
    <source>
        <dbReference type="EMBL" id="GKX68508.1"/>
    </source>
</evidence>
<protein>
    <submittedName>
        <fullName evidence="1">Elongation factor G-binding protein</fullName>
    </submittedName>
</protein>
<name>A0ACB5RHG5_9CLOT</name>
<sequence length="219" mass="25011">MEAFIKQHEYNYIKKCLNDLNNTFKGCVDTDIIEANKAYIQEKMWATFSNLSEEESTLLDINEIDNSARIDKYLAELKQYVYGMPKITNAQISRLFKKEKKLKLPAADAQEANNVYLGWVDESINKLFVAYSMDDKLIGMACRIRNYGTNNTHICALCKHIGKEDEVAFVSPVCKTSNMGEGAYKSLGFDICLDSKKCNERMVSVEKLEDILKNVNNIK</sequence>
<reference evidence="1" key="1">
    <citation type="journal article" date="2025" name="Int. J. Syst. Evol. Microbiol.">
        <title>Inconstantimicrobium mannanitabidum sp. nov., a novel member of the family Clostridiaceae isolated from anoxic soil under the treatment of reductive soil disinfestation.</title>
        <authorList>
            <person name="Ueki A."/>
            <person name="Tonouchi A."/>
            <person name="Honma S."/>
            <person name="Kaku N."/>
            <person name="Ueki K."/>
        </authorList>
    </citation>
    <scope>NUCLEOTIDE SEQUENCE</scope>
    <source>
        <strain evidence="1">TW13</strain>
    </source>
</reference>
<keyword evidence="1" id="KW-0648">Protein biosynthesis</keyword>
<dbReference type="Proteomes" id="UP001058074">
    <property type="component" value="Unassembled WGS sequence"/>
</dbReference>
<keyword evidence="2" id="KW-1185">Reference proteome</keyword>
<accession>A0ACB5RHG5</accession>
<comment type="caution">
    <text evidence="1">The sequence shown here is derived from an EMBL/GenBank/DDBJ whole genome shotgun (WGS) entry which is preliminary data.</text>
</comment>
<organism evidence="1 2">
    <name type="scientific">Inconstantimicrobium mannanitabidum</name>
    <dbReference type="NCBI Taxonomy" id="1604901"/>
    <lineage>
        <taxon>Bacteria</taxon>
        <taxon>Bacillati</taxon>
        <taxon>Bacillota</taxon>
        <taxon>Clostridia</taxon>
        <taxon>Eubacteriales</taxon>
        <taxon>Clostridiaceae</taxon>
        <taxon>Inconstantimicrobium</taxon>
    </lineage>
</organism>
<evidence type="ECO:0000313" key="2">
    <source>
        <dbReference type="Proteomes" id="UP001058074"/>
    </source>
</evidence>
<proteinExistence type="predicted"/>
<gene>
    <name evidence="1" type="ORF">rsdtw13_37660</name>
</gene>
<keyword evidence="1" id="KW-0251">Elongation factor</keyword>